<dbReference type="OrthoDB" id="128473at2"/>
<evidence type="ECO:0000313" key="6">
    <source>
        <dbReference type="EMBL" id="KWS05374.1"/>
    </source>
</evidence>
<dbReference type="PANTHER" id="PTHR43133:SF39">
    <property type="entry name" value="SIMILAR TO RNA POLYMERASE SIGMA-E FACTOR"/>
    <property type="match status" value="1"/>
</dbReference>
<dbReference type="RefSeq" id="WP_160329629.1">
    <property type="nucleotide sequence ID" value="NZ_JAJA02000001.1"/>
</dbReference>
<accession>A0A108UA57</accession>
<keyword evidence="4" id="KW-0804">Transcription</keyword>
<comment type="caution">
    <text evidence="6">The sequence shown here is derived from an EMBL/GenBank/DDBJ whole genome shotgun (WGS) entry which is preliminary data.</text>
</comment>
<dbReference type="GO" id="GO:0016987">
    <property type="term" value="F:sigma factor activity"/>
    <property type="evidence" value="ECO:0007669"/>
    <property type="project" value="UniProtKB-KW"/>
</dbReference>
<sequence length="181" mass="20552">MTRLLQAYRAGDESARDALYALVYGELKGIAIRRLARMGRSIIDPTELVNEALLRLLGDRIQAQDRQHFFRIAATAIRCTLIDVIRQRQAEKRGGDVVITAFDPARESAPYGPTPDQRWLEVEDALVALDKPYPRQCRVIELAFLVGLKQQEIADALAINVRTVERDLRFAKAWLREQLAP</sequence>
<dbReference type="EMBL" id="JAJA02000001">
    <property type="protein sequence ID" value="KWS05374.1"/>
    <property type="molecule type" value="Genomic_DNA"/>
</dbReference>
<dbReference type="SUPFAM" id="SSF88946">
    <property type="entry name" value="Sigma2 domain of RNA polymerase sigma factors"/>
    <property type="match status" value="1"/>
</dbReference>
<dbReference type="InterPro" id="IPR014284">
    <property type="entry name" value="RNA_pol_sigma-70_dom"/>
</dbReference>
<comment type="similarity">
    <text evidence="1">Belongs to the sigma-70 factor family. ECF subfamily.</text>
</comment>
<dbReference type="SUPFAM" id="SSF88659">
    <property type="entry name" value="Sigma3 and sigma4 domains of RNA polymerase sigma factors"/>
    <property type="match status" value="1"/>
</dbReference>
<evidence type="ECO:0000313" key="7">
    <source>
        <dbReference type="Proteomes" id="UP000023435"/>
    </source>
</evidence>
<dbReference type="PANTHER" id="PTHR43133">
    <property type="entry name" value="RNA POLYMERASE ECF-TYPE SIGMA FACTO"/>
    <property type="match status" value="1"/>
</dbReference>
<keyword evidence="7" id="KW-1185">Reference proteome</keyword>
<gene>
    <name evidence="6" type="ORF">AZ78_2925</name>
</gene>
<reference evidence="6 7" key="1">
    <citation type="journal article" date="2014" name="Genome Announc.">
        <title>Draft Genome Sequence of Lysobacter capsici AZ78, a Bacterium Antagonistic to Plant-Pathogenic Oomycetes.</title>
        <authorList>
            <person name="Puopolo G."/>
            <person name="Sonego P."/>
            <person name="Engelen K."/>
            <person name="Pertot I."/>
        </authorList>
    </citation>
    <scope>NUCLEOTIDE SEQUENCE [LARGE SCALE GENOMIC DNA]</scope>
    <source>
        <strain evidence="6 7">AZ78</strain>
    </source>
</reference>
<dbReference type="AlphaFoldDB" id="A0A108UA57"/>
<dbReference type="InterPro" id="IPR013325">
    <property type="entry name" value="RNA_pol_sigma_r2"/>
</dbReference>
<dbReference type="Gene3D" id="1.10.10.10">
    <property type="entry name" value="Winged helix-like DNA-binding domain superfamily/Winged helix DNA-binding domain"/>
    <property type="match status" value="1"/>
</dbReference>
<dbReference type="GO" id="GO:0006352">
    <property type="term" value="P:DNA-templated transcription initiation"/>
    <property type="evidence" value="ECO:0007669"/>
    <property type="project" value="InterPro"/>
</dbReference>
<organism evidence="6 7">
    <name type="scientific">Lysobacter capsici AZ78</name>
    <dbReference type="NCBI Taxonomy" id="1444315"/>
    <lineage>
        <taxon>Bacteria</taxon>
        <taxon>Pseudomonadati</taxon>
        <taxon>Pseudomonadota</taxon>
        <taxon>Gammaproteobacteria</taxon>
        <taxon>Lysobacterales</taxon>
        <taxon>Lysobacteraceae</taxon>
        <taxon>Lysobacter</taxon>
    </lineage>
</organism>
<feature type="domain" description="RNA polymerase sigma-70 ECF-like HTH" evidence="5">
    <location>
        <begin position="2"/>
        <end position="179"/>
    </location>
</feature>
<evidence type="ECO:0000259" key="5">
    <source>
        <dbReference type="Pfam" id="PF07638"/>
    </source>
</evidence>
<evidence type="ECO:0000256" key="4">
    <source>
        <dbReference type="ARBA" id="ARBA00023163"/>
    </source>
</evidence>
<dbReference type="InterPro" id="IPR036388">
    <property type="entry name" value="WH-like_DNA-bd_sf"/>
</dbReference>
<evidence type="ECO:0000256" key="3">
    <source>
        <dbReference type="ARBA" id="ARBA00023082"/>
    </source>
</evidence>
<dbReference type="NCBIfam" id="TIGR02999">
    <property type="entry name" value="Sig-70_X6"/>
    <property type="match status" value="1"/>
</dbReference>
<keyword evidence="2" id="KW-0805">Transcription regulation</keyword>
<evidence type="ECO:0000256" key="2">
    <source>
        <dbReference type="ARBA" id="ARBA00023015"/>
    </source>
</evidence>
<dbReference type="InterPro" id="IPR013324">
    <property type="entry name" value="RNA_pol_sigma_r3/r4-like"/>
</dbReference>
<keyword evidence="3" id="KW-0731">Sigma factor</keyword>
<dbReference type="Proteomes" id="UP000023435">
    <property type="component" value="Unassembled WGS sequence"/>
</dbReference>
<dbReference type="InterPro" id="IPR053812">
    <property type="entry name" value="HTH_Sigma70_ECF-like"/>
</dbReference>
<proteinExistence type="inferred from homology"/>
<dbReference type="InterPro" id="IPR039425">
    <property type="entry name" value="RNA_pol_sigma-70-like"/>
</dbReference>
<dbReference type="Pfam" id="PF07638">
    <property type="entry name" value="Sigma70_ECF"/>
    <property type="match status" value="1"/>
</dbReference>
<dbReference type="Gene3D" id="1.10.1740.10">
    <property type="match status" value="1"/>
</dbReference>
<dbReference type="NCBIfam" id="TIGR02937">
    <property type="entry name" value="sigma70-ECF"/>
    <property type="match status" value="1"/>
</dbReference>
<dbReference type="InterPro" id="IPR011517">
    <property type="entry name" value="RNA_pol_sigma70_ECF-like"/>
</dbReference>
<evidence type="ECO:0000256" key="1">
    <source>
        <dbReference type="ARBA" id="ARBA00010641"/>
    </source>
</evidence>
<name>A0A108UA57_9GAMM</name>
<protein>
    <submittedName>
        <fullName evidence="6">RNA polymerase sigma factor, TIGR02999 family protein</fullName>
    </submittedName>
</protein>